<dbReference type="GO" id="GO:0006508">
    <property type="term" value="P:proteolysis"/>
    <property type="evidence" value="ECO:0007669"/>
    <property type="project" value="UniProtKB-KW"/>
</dbReference>
<keyword evidence="5" id="KW-0479">Metal-binding</keyword>
<dbReference type="AlphaFoldDB" id="A0AAD9JW57"/>
<protein>
    <recommendedName>
        <fullName evidence="11">Peptidase M14 domain-containing protein</fullName>
    </recommendedName>
</protein>
<keyword evidence="3" id="KW-0121">Carboxypeptidase</keyword>
<feature type="active site" description="Proton donor/acceptor" evidence="10">
    <location>
        <position position="258"/>
    </location>
</feature>
<keyword evidence="7" id="KW-0378">Hydrolase</keyword>
<dbReference type="Pfam" id="PF00246">
    <property type="entry name" value="Peptidase_M14"/>
    <property type="match status" value="1"/>
</dbReference>
<keyword evidence="4" id="KW-0645">Protease</keyword>
<evidence type="ECO:0000256" key="9">
    <source>
        <dbReference type="ARBA" id="ARBA00023049"/>
    </source>
</evidence>
<dbReference type="PANTHER" id="PTHR11705">
    <property type="entry name" value="PROTEASE FAMILY M14 CARBOXYPEPTIDASE A,B"/>
    <property type="match status" value="1"/>
</dbReference>
<sequence>MYWRLLLLFVGALAYDWKKYEGELKKEWERLLTRGYPETMVYDKGDFNTLADVINPNGAHKNSILWESLVHAREWLAGATLMNILDKMITEYGTDEDVTRYLDNYDFHFIPVMNPDGYKHSWDDERMWRKNRRNNEGSLCFGVDLNRNYDNNWGAASEPETQTVVDYVMGNTNPAWLVDVSMHTYGQYLLTPYGDCSLPPNWDTGLSDVVRLTCLAIEGTYNTRWDCGNSCEVLYASSGGSVDWMMATAGMPYTFVPELRGNGFDVSPSLIPLSFQEMWNGLVAMMNEIMSQNP</sequence>
<dbReference type="InterPro" id="IPR000834">
    <property type="entry name" value="Peptidase_M14"/>
</dbReference>
<dbReference type="GO" id="GO:0004181">
    <property type="term" value="F:metallocarboxypeptidase activity"/>
    <property type="evidence" value="ECO:0007669"/>
    <property type="project" value="InterPro"/>
</dbReference>
<accession>A0AAD9JW57</accession>
<evidence type="ECO:0000256" key="10">
    <source>
        <dbReference type="PROSITE-ProRule" id="PRU01379"/>
    </source>
</evidence>
<evidence type="ECO:0000256" key="6">
    <source>
        <dbReference type="ARBA" id="ARBA00022729"/>
    </source>
</evidence>
<proteinExistence type="inferred from homology"/>
<evidence type="ECO:0000256" key="4">
    <source>
        <dbReference type="ARBA" id="ARBA00022670"/>
    </source>
</evidence>
<dbReference type="GO" id="GO:0005615">
    <property type="term" value="C:extracellular space"/>
    <property type="evidence" value="ECO:0007669"/>
    <property type="project" value="TreeGrafter"/>
</dbReference>
<evidence type="ECO:0000256" key="2">
    <source>
        <dbReference type="ARBA" id="ARBA00005988"/>
    </source>
</evidence>
<comment type="similarity">
    <text evidence="2 10">Belongs to the peptidase M14 family.</text>
</comment>
<dbReference type="Gene3D" id="3.40.630.10">
    <property type="entry name" value="Zn peptidases"/>
    <property type="match status" value="1"/>
</dbReference>
<dbReference type="PROSITE" id="PS52035">
    <property type="entry name" value="PEPTIDASE_M14"/>
    <property type="match status" value="1"/>
</dbReference>
<evidence type="ECO:0000313" key="13">
    <source>
        <dbReference type="Proteomes" id="UP001208570"/>
    </source>
</evidence>
<evidence type="ECO:0000259" key="11">
    <source>
        <dbReference type="PROSITE" id="PS52035"/>
    </source>
</evidence>
<evidence type="ECO:0000256" key="5">
    <source>
        <dbReference type="ARBA" id="ARBA00022723"/>
    </source>
</evidence>
<evidence type="ECO:0000313" key="12">
    <source>
        <dbReference type="EMBL" id="KAK2159921.1"/>
    </source>
</evidence>
<evidence type="ECO:0000256" key="7">
    <source>
        <dbReference type="ARBA" id="ARBA00022801"/>
    </source>
</evidence>
<comment type="caution">
    <text evidence="12">The sequence shown here is derived from an EMBL/GenBank/DDBJ whole genome shotgun (WGS) entry which is preliminary data.</text>
</comment>
<dbReference type="SMART" id="SM00631">
    <property type="entry name" value="Zn_pept"/>
    <property type="match status" value="1"/>
</dbReference>
<dbReference type="GO" id="GO:0008270">
    <property type="term" value="F:zinc ion binding"/>
    <property type="evidence" value="ECO:0007669"/>
    <property type="project" value="InterPro"/>
</dbReference>
<keyword evidence="6" id="KW-0732">Signal</keyword>
<keyword evidence="8" id="KW-0862">Zinc</keyword>
<dbReference type="SUPFAM" id="SSF53187">
    <property type="entry name" value="Zn-dependent exopeptidases"/>
    <property type="match status" value="1"/>
</dbReference>
<name>A0AAD9JW57_9ANNE</name>
<comment type="cofactor">
    <cofactor evidence="1">
        <name>Zn(2+)</name>
        <dbReference type="ChEBI" id="CHEBI:29105"/>
    </cofactor>
</comment>
<evidence type="ECO:0000256" key="1">
    <source>
        <dbReference type="ARBA" id="ARBA00001947"/>
    </source>
</evidence>
<organism evidence="12 13">
    <name type="scientific">Paralvinella palmiformis</name>
    <dbReference type="NCBI Taxonomy" id="53620"/>
    <lineage>
        <taxon>Eukaryota</taxon>
        <taxon>Metazoa</taxon>
        <taxon>Spiralia</taxon>
        <taxon>Lophotrochozoa</taxon>
        <taxon>Annelida</taxon>
        <taxon>Polychaeta</taxon>
        <taxon>Sedentaria</taxon>
        <taxon>Canalipalpata</taxon>
        <taxon>Terebellida</taxon>
        <taxon>Terebelliformia</taxon>
        <taxon>Alvinellidae</taxon>
        <taxon>Paralvinella</taxon>
    </lineage>
</organism>
<evidence type="ECO:0000256" key="3">
    <source>
        <dbReference type="ARBA" id="ARBA00022645"/>
    </source>
</evidence>
<dbReference type="Proteomes" id="UP001208570">
    <property type="component" value="Unassembled WGS sequence"/>
</dbReference>
<keyword evidence="13" id="KW-1185">Reference proteome</keyword>
<feature type="domain" description="Peptidase M14" evidence="11">
    <location>
        <begin position="16"/>
        <end position="289"/>
    </location>
</feature>
<dbReference type="FunFam" id="3.40.630.10:FF:000084">
    <property type="entry name" value="Carboxypeptidase B2"/>
    <property type="match status" value="1"/>
</dbReference>
<evidence type="ECO:0000256" key="8">
    <source>
        <dbReference type="ARBA" id="ARBA00022833"/>
    </source>
</evidence>
<dbReference type="EMBL" id="JAODUP010000143">
    <property type="protein sequence ID" value="KAK2159921.1"/>
    <property type="molecule type" value="Genomic_DNA"/>
</dbReference>
<reference evidence="12" key="1">
    <citation type="journal article" date="2023" name="Mol. Biol. Evol.">
        <title>Third-Generation Sequencing Reveals the Adaptive Role of the Epigenome in Three Deep-Sea Polychaetes.</title>
        <authorList>
            <person name="Perez M."/>
            <person name="Aroh O."/>
            <person name="Sun Y."/>
            <person name="Lan Y."/>
            <person name="Juniper S.K."/>
            <person name="Young C.R."/>
            <person name="Angers B."/>
            <person name="Qian P.Y."/>
        </authorList>
    </citation>
    <scope>NUCLEOTIDE SEQUENCE</scope>
    <source>
        <strain evidence="12">P08H-3</strain>
    </source>
</reference>
<gene>
    <name evidence="12" type="ORF">LSH36_143g01028</name>
</gene>
<dbReference type="PANTHER" id="PTHR11705:SF91">
    <property type="entry name" value="FI01817P-RELATED"/>
    <property type="match status" value="1"/>
</dbReference>
<keyword evidence="9" id="KW-0482">Metalloprotease</keyword>